<keyword evidence="4" id="KW-0319">Glycerol metabolism</keyword>
<dbReference type="EMBL" id="BMJY01000004">
    <property type="protein sequence ID" value="GGH40716.1"/>
    <property type="molecule type" value="Genomic_DNA"/>
</dbReference>
<evidence type="ECO:0000256" key="6">
    <source>
        <dbReference type="ARBA" id="ARBA00047512"/>
    </source>
</evidence>
<dbReference type="GO" id="GO:0042597">
    <property type="term" value="C:periplasmic space"/>
    <property type="evidence" value="ECO:0007669"/>
    <property type="project" value="TreeGrafter"/>
</dbReference>
<dbReference type="EC" id="3.1.4.46" evidence="2"/>
<dbReference type="AlphaFoldDB" id="A0A917IE63"/>
<dbReference type="SUPFAM" id="SSF51695">
    <property type="entry name" value="PLC-like phosphodiesterases"/>
    <property type="match status" value="1"/>
</dbReference>
<sequence length="367" mass="39794">MRLLGIPASPAKPRTVGEGAGHYAEDMPRRRPLVIGHRGAPGYRPEHSRSSYDLALELGVDAVEPDVVATRDGVLVVRHENEISGTTNVADRPEFADRRTTKTVDGVKLTGWFTEDFTWEELSTLTTRERIPAIRAASATFDDAQPMLRLTDVLELVRSASLAQGREIGVVLEVKHATYFAGIGLDLVPLVVADLRAAGWASGELSLVIESFESTVLHRLREQGVAATYIYLLESRGKPFDLVAAHGDDAPTYAATARPGGLDRLVGEVDGISVDKRMILAPDRLGRATGPSPIVADAHARGLQVYTWTCRPENAFLTPEFRTSGLGGRAGKAAFGDYEAEWDIVRRSGVDGVFVDHPDLGLAFFRG</sequence>
<evidence type="ECO:0000256" key="7">
    <source>
        <dbReference type="SAM" id="MobiDB-lite"/>
    </source>
</evidence>
<dbReference type="Gene3D" id="3.20.20.190">
    <property type="entry name" value="Phosphatidylinositol (PI) phosphodiesterase"/>
    <property type="match status" value="1"/>
</dbReference>
<feature type="domain" description="GP-PDE" evidence="8">
    <location>
        <begin position="32"/>
        <end position="365"/>
    </location>
</feature>
<evidence type="ECO:0000256" key="1">
    <source>
        <dbReference type="ARBA" id="ARBA00007277"/>
    </source>
</evidence>
<dbReference type="GO" id="GO:0006071">
    <property type="term" value="P:glycerol metabolic process"/>
    <property type="evidence" value="ECO:0007669"/>
    <property type="project" value="UniProtKB-KW"/>
</dbReference>
<proteinExistence type="inferred from homology"/>
<evidence type="ECO:0000313" key="9">
    <source>
        <dbReference type="EMBL" id="GGH40716.1"/>
    </source>
</evidence>
<dbReference type="PANTHER" id="PTHR43620">
    <property type="entry name" value="GLYCEROPHOSPHORYL DIESTER PHOSPHODIESTERASE"/>
    <property type="match status" value="1"/>
</dbReference>
<comment type="similarity">
    <text evidence="1">Belongs to the glycerophosphoryl diester phosphodiesterase family.</text>
</comment>
<organism evidence="9 10">
    <name type="scientific">Microbacterium album</name>
    <dbReference type="NCBI Taxonomy" id="2053191"/>
    <lineage>
        <taxon>Bacteria</taxon>
        <taxon>Bacillati</taxon>
        <taxon>Actinomycetota</taxon>
        <taxon>Actinomycetes</taxon>
        <taxon>Micrococcales</taxon>
        <taxon>Microbacteriaceae</taxon>
        <taxon>Microbacterium</taxon>
    </lineage>
</organism>
<dbReference type="InterPro" id="IPR030395">
    <property type="entry name" value="GP_PDE_dom"/>
</dbReference>
<feature type="region of interest" description="Disordered" evidence="7">
    <location>
        <begin position="1"/>
        <end position="23"/>
    </location>
</feature>
<evidence type="ECO:0000256" key="4">
    <source>
        <dbReference type="ARBA" id="ARBA00022798"/>
    </source>
</evidence>
<comment type="catalytic activity">
    <reaction evidence="6">
        <text>a sn-glycero-3-phosphodiester + H2O = an alcohol + sn-glycerol 3-phosphate + H(+)</text>
        <dbReference type="Rhea" id="RHEA:12969"/>
        <dbReference type="ChEBI" id="CHEBI:15377"/>
        <dbReference type="ChEBI" id="CHEBI:15378"/>
        <dbReference type="ChEBI" id="CHEBI:30879"/>
        <dbReference type="ChEBI" id="CHEBI:57597"/>
        <dbReference type="ChEBI" id="CHEBI:83408"/>
        <dbReference type="EC" id="3.1.4.46"/>
    </reaction>
</comment>
<dbReference type="GO" id="GO:0006629">
    <property type="term" value="P:lipid metabolic process"/>
    <property type="evidence" value="ECO:0007669"/>
    <property type="project" value="InterPro"/>
</dbReference>
<dbReference type="PROSITE" id="PS51704">
    <property type="entry name" value="GP_PDE"/>
    <property type="match status" value="1"/>
</dbReference>
<name>A0A917IE63_9MICO</name>
<evidence type="ECO:0000313" key="10">
    <source>
        <dbReference type="Proteomes" id="UP000657592"/>
    </source>
</evidence>
<comment type="caution">
    <text evidence="9">The sequence shown here is derived from an EMBL/GenBank/DDBJ whole genome shotgun (WGS) entry which is preliminary data.</text>
</comment>
<dbReference type="GO" id="GO:0008889">
    <property type="term" value="F:glycerophosphodiester phosphodiesterase activity"/>
    <property type="evidence" value="ECO:0007669"/>
    <property type="project" value="UniProtKB-EC"/>
</dbReference>
<reference evidence="9" key="1">
    <citation type="journal article" date="2014" name="Int. J. Syst. Evol. Microbiol.">
        <title>Complete genome sequence of Corynebacterium casei LMG S-19264T (=DSM 44701T), isolated from a smear-ripened cheese.</title>
        <authorList>
            <consortium name="US DOE Joint Genome Institute (JGI-PGF)"/>
            <person name="Walter F."/>
            <person name="Albersmeier A."/>
            <person name="Kalinowski J."/>
            <person name="Ruckert C."/>
        </authorList>
    </citation>
    <scope>NUCLEOTIDE SEQUENCE</scope>
    <source>
        <strain evidence="9">CGMCC 1.15794</strain>
    </source>
</reference>
<dbReference type="Pfam" id="PF03009">
    <property type="entry name" value="GDPD"/>
    <property type="match status" value="1"/>
</dbReference>
<keyword evidence="10" id="KW-1185">Reference proteome</keyword>
<evidence type="ECO:0000256" key="5">
    <source>
        <dbReference type="ARBA" id="ARBA00022801"/>
    </source>
</evidence>
<accession>A0A917IE63</accession>
<dbReference type="PANTHER" id="PTHR43620:SF7">
    <property type="entry name" value="GLYCEROPHOSPHODIESTER PHOSPHODIESTERASE GDPD5-RELATED"/>
    <property type="match status" value="1"/>
</dbReference>
<evidence type="ECO:0000259" key="8">
    <source>
        <dbReference type="PROSITE" id="PS51704"/>
    </source>
</evidence>
<keyword evidence="5" id="KW-0378">Hydrolase</keyword>
<evidence type="ECO:0000256" key="2">
    <source>
        <dbReference type="ARBA" id="ARBA00012247"/>
    </source>
</evidence>
<protein>
    <recommendedName>
        <fullName evidence="2">glycerophosphodiester phosphodiesterase</fullName>
        <ecNumber evidence="2">3.1.4.46</ecNumber>
    </recommendedName>
</protein>
<dbReference type="Proteomes" id="UP000657592">
    <property type="component" value="Unassembled WGS sequence"/>
</dbReference>
<keyword evidence="3" id="KW-0732">Signal</keyword>
<gene>
    <name evidence="9" type="ORF">GCM10010921_12820</name>
</gene>
<evidence type="ECO:0000256" key="3">
    <source>
        <dbReference type="ARBA" id="ARBA00022729"/>
    </source>
</evidence>
<dbReference type="InterPro" id="IPR017946">
    <property type="entry name" value="PLC-like_Pdiesterase_TIM-brl"/>
</dbReference>
<reference evidence="9" key="2">
    <citation type="submission" date="2020-09" db="EMBL/GenBank/DDBJ databases">
        <authorList>
            <person name="Sun Q."/>
            <person name="Zhou Y."/>
        </authorList>
    </citation>
    <scope>NUCLEOTIDE SEQUENCE</scope>
    <source>
        <strain evidence="9">CGMCC 1.15794</strain>
    </source>
</reference>